<feature type="region of interest" description="Disordered" evidence="1">
    <location>
        <begin position="15"/>
        <end position="71"/>
    </location>
</feature>
<evidence type="ECO:0000313" key="2">
    <source>
        <dbReference type="EMBL" id="CAE6462398.1"/>
    </source>
</evidence>
<protein>
    <recommendedName>
        <fullName evidence="4">DRBM domain-containing protein</fullName>
    </recommendedName>
</protein>
<evidence type="ECO:0008006" key="4">
    <source>
        <dbReference type="Google" id="ProtNLM"/>
    </source>
</evidence>
<name>A0A8H3GQH9_9AGAM</name>
<accession>A0A8H3GQH9</accession>
<comment type="caution">
    <text evidence="2">The sequence shown here is derived from an EMBL/GenBank/DDBJ whole genome shotgun (WGS) entry which is preliminary data.</text>
</comment>
<reference evidence="2" key="1">
    <citation type="submission" date="2021-01" db="EMBL/GenBank/DDBJ databases">
        <authorList>
            <person name="Kaushik A."/>
        </authorList>
    </citation>
    <scope>NUCLEOTIDE SEQUENCE</scope>
    <source>
        <strain evidence="2">AG6-10EEA</strain>
    </source>
</reference>
<dbReference type="EMBL" id="CAJMXA010001527">
    <property type="protein sequence ID" value="CAE6462398.1"/>
    <property type="molecule type" value="Genomic_DNA"/>
</dbReference>
<evidence type="ECO:0000313" key="3">
    <source>
        <dbReference type="Proteomes" id="UP000663853"/>
    </source>
</evidence>
<feature type="compositionally biased region" description="Pro residues" evidence="1">
    <location>
        <begin position="39"/>
        <end position="52"/>
    </location>
</feature>
<gene>
    <name evidence="2" type="ORF">RDB_LOCUS63583</name>
</gene>
<proteinExistence type="predicted"/>
<sequence>MAGIRKLIRTDEGLVFTSDLPPPPYTPHVSTPAAAPSAPSAPAPFPPVPPSSPAAALAGHPPPRAVTGPSDIHVGGGSRWFHWHAPQSRQGPTDALANWAARARAEVGWIATQRRSPDNTVVHAVTPILSCVKGHVLKDDRGEVLNFPYDDMRQITEAVDNWEYRHRQYCQLIDYTTHVWGPAQSYRVSLMIRYRLVQCPIDDCSGIGSSVRAAKADAAERLLRSGHCMIYIPG</sequence>
<dbReference type="AlphaFoldDB" id="A0A8H3GQH9"/>
<feature type="compositionally biased region" description="Low complexity" evidence="1">
    <location>
        <begin position="27"/>
        <end position="38"/>
    </location>
</feature>
<dbReference type="Proteomes" id="UP000663853">
    <property type="component" value="Unassembled WGS sequence"/>
</dbReference>
<evidence type="ECO:0000256" key="1">
    <source>
        <dbReference type="SAM" id="MobiDB-lite"/>
    </source>
</evidence>
<organism evidence="2 3">
    <name type="scientific">Rhizoctonia solani</name>
    <dbReference type="NCBI Taxonomy" id="456999"/>
    <lineage>
        <taxon>Eukaryota</taxon>
        <taxon>Fungi</taxon>
        <taxon>Dikarya</taxon>
        <taxon>Basidiomycota</taxon>
        <taxon>Agaricomycotina</taxon>
        <taxon>Agaricomycetes</taxon>
        <taxon>Cantharellales</taxon>
        <taxon>Ceratobasidiaceae</taxon>
        <taxon>Rhizoctonia</taxon>
    </lineage>
</organism>